<accession>A0ABP9RUP5</accession>
<dbReference type="InterPro" id="IPR029016">
    <property type="entry name" value="GAF-like_dom_sf"/>
</dbReference>
<dbReference type="InterPro" id="IPR012074">
    <property type="entry name" value="GAF_ANTAR"/>
</dbReference>
<dbReference type="SMART" id="SM01012">
    <property type="entry name" value="ANTAR"/>
    <property type="match status" value="1"/>
</dbReference>
<evidence type="ECO:0000313" key="6">
    <source>
        <dbReference type="EMBL" id="GAA5186870.1"/>
    </source>
</evidence>
<protein>
    <submittedName>
        <fullName evidence="6">GAF and ANTAR domain-containing protein</fullName>
    </submittedName>
</protein>
<feature type="domain" description="ANTAR" evidence="5">
    <location>
        <begin position="174"/>
        <end position="235"/>
    </location>
</feature>
<evidence type="ECO:0000256" key="4">
    <source>
        <dbReference type="ARBA" id="ARBA00023163"/>
    </source>
</evidence>
<dbReference type="InterPro" id="IPR005561">
    <property type="entry name" value="ANTAR"/>
</dbReference>
<evidence type="ECO:0000256" key="3">
    <source>
        <dbReference type="ARBA" id="ARBA00023015"/>
    </source>
</evidence>
<name>A0ABP9RUP5_9ACTN</name>
<keyword evidence="7" id="KW-1185">Reference proteome</keyword>
<gene>
    <name evidence="6" type="ORF">GCM10023322_34030</name>
</gene>
<dbReference type="Pfam" id="PF03861">
    <property type="entry name" value="ANTAR"/>
    <property type="match status" value="1"/>
</dbReference>
<keyword evidence="2" id="KW-0418">Kinase</keyword>
<reference evidence="7" key="1">
    <citation type="journal article" date="2019" name="Int. J. Syst. Evol. Microbiol.">
        <title>The Global Catalogue of Microorganisms (GCM) 10K type strain sequencing project: providing services to taxonomists for standard genome sequencing and annotation.</title>
        <authorList>
            <consortium name="The Broad Institute Genomics Platform"/>
            <consortium name="The Broad Institute Genome Sequencing Center for Infectious Disease"/>
            <person name="Wu L."/>
            <person name="Ma J."/>
        </authorList>
    </citation>
    <scope>NUCLEOTIDE SEQUENCE [LARGE SCALE GENOMIC DNA]</scope>
    <source>
        <strain evidence="7">JCM 18304</strain>
    </source>
</reference>
<comment type="caution">
    <text evidence="6">The sequence shown here is derived from an EMBL/GenBank/DDBJ whole genome shotgun (WGS) entry which is preliminary data.</text>
</comment>
<dbReference type="PROSITE" id="PS50921">
    <property type="entry name" value="ANTAR"/>
    <property type="match status" value="1"/>
</dbReference>
<evidence type="ECO:0000256" key="1">
    <source>
        <dbReference type="ARBA" id="ARBA00022679"/>
    </source>
</evidence>
<sequence length="247" mass="27259">MERVVTAVSTERLARVFVEVADTLVDEFEIIDFLHRLTMRTADLVDAAAVGLLLADQRGRLQFMAASQEQARLLELFQLQNDEGPCLDAFRTAAPVVNADLSTSGGRWPRFAPHAVAAGFRSVHAFPLRLRSEVIGALNVFGTEAEARLEEQDVHVVQAIADIATIALLQERAIRRSEILTEQLQAALNSRIIIEQAKGVIAQALDLSIDEAFDAIRAYARRSNRQLGELAHDIVTDLTKIEEITPP</sequence>
<dbReference type="SMART" id="SM00065">
    <property type="entry name" value="GAF"/>
    <property type="match status" value="1"/>
</dbReference>
<dbReference type="PIRSF" id="PIRSF036625">
    <property type="entry name" value="GAF_ANTAR"/>
    <property type="match status" value="1"/>
</dbReference>
<dbReference type="InterPro" id="IPR003018">
    <property type="entry name" value="GAF"/>
</dbReference>
<dbReference type="Gene3D" id="1.10.10.10">
    <property type="entry name" value="Winged helix-like DNA-binding domain superfamily/Winged helix DNA-binding domain"/>
    <property type="match status" value="1"/>
</dbReference>
<evidence type="ECO:0000259" key="5">
    <source>
        <dbReference type="PROSITE" id="PS50921"/>
    </source>
</evidence>
<dbReference type="Gene3D" id="3.30.450.40">
    <property type="match status" value="1"/>
</dbReference>
<keyword evidence="4" id="KW-0804">Transcription</keyword>
<dbReference type="InterPro" id="IPR036388">
    <property type="entry name" value="WH-like_DNA-bd_sf"/>
</dbReference>
<proteinExistence type="predicted"/>
<dbReference type="InterPro" id="IPR011006">
    <property type="entry name" value="CheY-like_superfamily"/>
</dbReference>
<evidence type="ECO:0000313" key="7">
    <source>
        <dbReference type="Proteomes" id="UP001501570"/>
    </source>
</evidence>
<dbReference type="EMBL" id="BAABJQ010000008">
    <property type="protein sequence ID" value="GAA5186870.1"/>
    <property type="molecule type" value="Genomic_DNA"/>
</dbReference>
<dbReference type="SUPFAM" id="SSF55781">
    <property type="entry name" value="GAF domain-like"/>
    <property type="match status" value="1"/>
</dbReference>
<dbReference type="SUPFAM" id="SSF52172">
    <property type="entry name" value="CheY-like"/>
    <property type="match status" value="1"/>
</dbReference>
<keyword evidence="1" id="KW-0808">Transferase</keyword>
<organism evidence="6 7">
    <name type="scientific">Rugosimonospora acidiphila</name>
    <dbReference type="NCBI Taxonomy" id="556531"/>
    <lineage>
        <taxon>Bacteria</taxon>
        <taxon>Bacillati</taxon>
        <taxon>Actinomycetota</taxon>
        <taxon>Actinomycetes</taxon>
        <taxon>Micromonosporales</taxon>
        <taxon>Micromonosporaceae</taxon>
        <taxon>Rugosimonospora</taxon>
    </lineage>
</organism>
<dbReference type="Pfam" id="PF13185">
    <property type="entry name" value="GAF_2"/>
    <property type="match status" value="1"/>
</dbReference>
<dbReference type="Proteomes" id="UP001501570">
    <property type="component" value="Unassembled WGS sequence"/>
</dbReference>
<evidence type="ECO:0000256" key="2">
    <source>
        <dbReference type="ARBA" id="ARBA00022777"/>
    </source>
</evidence>
<keyword evidence="3" id="KW-0805">Transcription regulation</keyword>